<feature type="compositionally biased region" description="Polar residues" evidence="1">
    <location>
        <begin position="164"/>
        <end position="192"/>
    </location>
</feature>
<feature type="compositionally biased region" description="Basic and acidic residues" evidence="1">
    <location>
        <begin position="395"/>
        <end position="408"/>
    </location>
</feature>
<dbReference type="InterPro" id="IPR045882">
    <property type="entry name" value="GPT1/2"/>
</dbReference>
<feature type="region of interest" description="Disordered" evidence="1">
    <location>
        <begin position="308"/>
        <end position="418"/>
    </location>
</feature>
<feature type="region of interest" description="Disordered" evidence="1">
    <location>
        <begin position="144"/>
        <end position="279"/>
    </location>
</feature>
<evidence type="ECO:0000313" key="2">
    <source>
        <dbReference type="EMBL" id="KAK3018812.1"/>
    </source>
</evidence>
<dbReference type="PANTHER" id="PTHR33737">
    <property type="entry name" value="OS05G0121800 PROTEIN"/>
    <property type="match status" value="1"/>
</dbReference>
<sequence>MPESTNEDTVSLSAKLNYNDDALADGLQDIVDTAKPSYSSPKGSSNKENINSNQIEVPRLSMEPLQMKRRKKGGGCNLRKSLAWDRAFFTDEDPLELSMITGTFGKSSGEPLSVINEEGRNVFSGDSKPTIKYVDVQAFREISSTEVSDIASSENRDKDGSLVSGHNSSAYDGSTPTSVVDSSVEAYSSTSPRPLLLRETKSGIEVNRDVVPSTQVHSSEGREGSTVPVASFTQKTKSVRGNTKSEQMKPSGLRMPSPSLGFFSQPKASGLQSLSDKDTQPCNLADSSILGLRKFGEFRPLHASGKVPKLVNDITPTPSRDMSASMQCSAPTAVSHKNWPHLEGTSGSAATKFSTENHKFTSDRHDTESSGQVTYPKNRPHMERPLFSSGTKFSAENHESSAERHDTESSGQVTHPECDSALKIRTTTLAEISAISPKNRLHKEGPSGSARTKSSEENHKFSSDCDDSESSGRVTYPEFDSALKILTSTCANIFAVSPTNQPHMEGPSGSARTQFLAESYEISFGRHDTNLEFGSALTMRTTTCAETCSSNEEVLSDEGYQMFSRESCQEELGPKELERIAKDSESPVGDQCYVLDDDICVEKEKAAAKGNLGFDNGMKQDDHVKRPPPNAIPFSDEWLAAIEAAGEDILTMKGGAVTNSPPDKSQPEPGPWSPVKRKNNQIGPFDCTKCTNIPPADSD</sequence>
<evidence type="ECO:0000256" key="1">
    <source>
        <dbReference type="SAM" id="MobiDB-lite"/>
    </source>
</evidence>
<name>A0AA89AY46_9ASTE</name>
<feature type="compositionally biased region" description="Polar residues" evidence="1">
    <location>
        <begin position="231"/>
        <end position="245"/>
    </location>
</feature>
<feature type="compositionally biased region" description="Basic and acidic residues" evidence="1">
    <location>
        <begin position="453"/>
        <end position="463"/>
    </location>
</feature>
<gene>
    <name evidence="2" type="ORF">RJ639_003044</name>
</gene>
<feature type="region of interest" description="Disordered" evidence="1">
    <location>
        <begin position="33"/>
        <end position="59"/>
    </location>
</feature>
<dbReference type="Proteomes" id="UP001188597">
    <property type="component" value="Unassembled WGS sequence"/>
</dbReference>
<accession>A0AA89AY46</accession>
<feature type="region of interest" description="Disordered" evidence="1">
    <location>
        <begin position="433"/>
        <end position="472"/>
    </location>
</feature>
<protein>
    <submittedName>
        <fullName evidence="2">Uncharacterized protein</fullName>
    </submittedName>
</protein>
<proteinExistence type="predicted"/>
<feature type="compositionally biased region" description="Basic and acidic residues" evidence="1">
    <location>
        <begin position="196"/>
        <end position="208"/>
    </location>
</feature>
<feature type="region of interest" description="Disordered" evidence="1">
    <location>
        <begin position="611"/>
        <end position="632"/>
    </location>
</feature>
<feature type="compositionally biased region" description="Polar residues" evidence="1">
    <location>
        <begin position="314"/>
        <end position="332"/>
    </location>
</feature>
<dbReference type="EMBL" id="JAVXUP010000913">
    <property type="protein sequence ID" value="KAK3018812.1"/>
    <property type="molecule type" value="Genomic_DNA"/>
</dbReference>
<dbReference type="GO" id="GO:0008017">
    <property type="term" value="F:microtubule binding"/>
    <property type="evidence" value="ECO:0007669"/>
    <property type="project" value="InterPro"/>
</dbReference>
<feature type="region of interest" description="Disordered" evidence="1">
    <location>
        <begin position="650"/>
        <end position="699"/>
    </location>
</feature>
<organism evidence="2 3">
    <name type="scientific">Escallonia herrerae</name>
    <dbReference type="NCBI Taxonomy" id="1293975"/>
    <lineage>
        <taxon>Eukaryota</taxon>
        <taxon>Viridiplantae</taxon>
        <taxon>Streptophyta</taxon>
        <taxon>Embryophyta</taxon>
        <taxon>Tracheophyta</taxon>
        <taxon>Spermatophyta</taxon>
        <taxon>Magnoliopsida</taxon>
        <taxon>eudicotyledons</taxon>
        <taxon>Gunneridae</taxon>
        <taxon>Pentapetalae</taxon>
        <taxon>asterids</taxon>
        <taxon>campanulids</taxon>
        <taxon>Escalloniales</taxon>
        <taxon>Escalloniaceae</taxon>
        <taxon>Escallonia</taxon>
    </lineage>
</organism>
<feature type="compositionally biased region" description="Basic and acidic residues" evidence="1">
    <location>
        <begin position="355"/>
        <end position="368"/>
    </location>
</feature>
<feature type="compositionally biased region" description="Polar residues" evidence="1">
    <location>
        <begin position="36"/>
        <end position="55"/>
    </location>
</feature>
<feature type="compositionally biased region" description="Polar residues" evidence="1">
    <location>
        <begin position="266"/>
        <end position="279"/>
    </location>
</feature>
<keyword evidence="3" id="KW-1185">Reference proteome</keyword>
<evidence type="ECO:0000313" key="3">
    <source>
        <dbReference type="Proteomes" id="UP001188597"/>
    </source>
</evidence>
<comment type="caution">
    <text evidence="2">The sequence shown here is derived from an EMBL/GenBank/DDBJ whole genome shotgun (WGS) entry which is preliminary data.</text>
</comment>
<reference evidence="2" key="1">
    <citation type="submission" date="2022-12" db="EMBL/GenBank/DDBJ databases">
        <title>Draft genome assemblies for two species of Escallonia (Escalloniales).</title>
        <authorList>
            <person name="Chanderbali A."/>
            <person name="Dervinis C."/>
            <person name="Anghel I."/>
            <person name="Soltis D."/>
            <person name="Soltis P."/>
            <person name="Zapata F."/>
        </authorList>
    </citation>
    <scope>NUCLEOTIDE SEQUENCE</scope>
    <source>
        <strain evidence="2">UCBG64.0493</strain>
        <tissue evidence="2">Leaf</tissue>
    </source>
</reference>
<dbReference type="AlphaFoldDB" id="A0AA89AY46"/>
<feature type="compositionally biased region" description="Polar residues" evidence="1">
    <location>
        <begin position="345"/>
        <end position="354"/>
    </location>
</feature>
<dbReference type="PANTHER" id="PTHR33737:SF19">
    <property type="entry name" value="BNAA10G12980D PROTEIN"/>
    <property type="match status" value="1"/>
</dbReference>
<feature type="compositionally biased region" description="Polar residues" evidence="1">
    <location>
        <begin position="144"/>
        <end position="153"/>
    </location>
</feature>